<dbReference type="InterPro" id="IPR020573">
    <property type="entry name" value="UDP_GlcNAc_AcTrfase_non-rep"/>
</dbReference>
<evidence type="ECO:0000256" key="2">
    <source>
        <dbReference type="ARBA" id="ARBA00022556"/>
    </source>
</evidence>
<proteinExistence type="inferred from homology"/>
<evidence type="ECO:0000259" key="8">
    <source>
        <dbReference type="Pfam" id="PF04613"/>
    </source>
</evidence>
<dbReference type="Gene3D" id="3.40.1390.10">
    <property type="entry name" value="MurE/MurF, N-terminal domain"/>
    <property type="match status" value="1"/>
</dbReference>
<comment type="subunit">
    <text evidence="7">Homotrimer.</text>
</comment>
<comment type="similarity">
    <text evidence="7">Belongs to the transferase hexapeptide repeat family. LpxD subfamily.</text>
</comment>
<evidence type="ECO:0000256" key="7">
    <source>
        <dbReference type="HAMAP-Rule" id="MF_00523"/>
    </source>
</evidence>
<comment type="function">
    <text evidence="7">Catalyzes the N-acylation of UDP-3-O-acylglucosamine using 3-hydroxyacyl-ACP as the acyl donor. Is involved in the biosynthesis of lipid A, a phosphorylated glycolipid that anchors the lipopolysaccharide to the outer membrane of the cell.</text>
</comment>
<name>A0ABW8NDT7_9GAMM</name>
<dbReference type="InterPro" id="IPR007691">
    <property type="entry name" value="LpxD"/>
</dbReference>
<dbReference type="EMBL" id="JBBKTX010000002">
    <property type="protein sequence ID" value="MFK4751103.1"/>
    <property type="molecule type" value="Genomic_DNA"/>
</dbReference>
<keyword evidence="4 7" id="KW-0677">Repeat</keyword>
<dbReference type="InterPro" id="IPR011004">
    <property type="entry name" value="Trimer_LpxA-like_sf"/>
</dbReference>
<keyword evidence="6 7" id="KW-0012">Acyltransferase</keyword>
<evidence type="ECO:0000256" key="6">
    <source>
        <dbReference type="ARBA" id="ARBA00023315"/>
    </source>
</evidence>
<dbReference type="NCBIfam" id="NF002060">
    <property type="entry name" value="PRK00892.1"/>
    <property type="match status" value="1"/>
</dbReference>
<dbReference type="Pfam" id="PF04613">
    <property type="entry name" value="LpxD"/>
    <property type="match status" value="1"/>
</dbReference>
<keyword evidence="3 7" id="KW-0808">Transferase</keyword>
<protein>
    <recommendedName>
        <fullName evidence="7">UDP-3-O-acylglucosamine N-acyltransferase</fullName>
        <ecNumber evidence="7">2.3.1.191</ecNumber>
    </recommendedName>
</protein>
<dbReference type="GO" id="GO:0103118">
    <property type="term" value="F:UDP-3-O-[(3R)-3-hydroxyacyl]-glucosamine N-acyltransferase activity"/>
    <property type="evidence" value="ECO:0007669"/>
    <property type="project" value="UniProtKB-EC"/>
</dbReference>
<evidence type="ECO:0000313" key="9">
    <source>
        <dbReference type="EMBL" id="MFK4751103.1"/>
    </source>
</evidence>
<organism evidence="9 10">
    <name type="scientific">Oceanobacter antarcticus</name>
    <dbReference type="NCBI Taxonomy" id="3133425"/>
    <lineage>
        <taxon>Bacteria</taxon>
        <taxon>Pseudomonadati</taxon>
        <taxon>Pseudomonadota</taxon>
        <taxon>Gammaproteobacteria</taxon>
        <taxon>Oceanospirillales</taxon>
        <taxon>Oceanospirillaceae</taxon>
        <taxon>Oceanobacter</taxon>
    </lineage>
</organism>
<comment type="catalytic activity">
    <reaction evidence="7">
        <text>a UDP-3-O-[(3R)-3-hydroxyacyl]-alpha-D-glucosamine + a (3R)-hydroxyacyl-[ACP] = a UDP-2-N,3-O-bis[(3R)-3-hydroxyacyl]-alpha-D-glucosamine + holo-[ACP] + H(+)</text>
        <dbReference type="Rhea" id="RHEA:53836"/>
        <dbReference type="Rhea" id="RHEA-COMP:9685"/>
        <dbReference type="Rhea" id="RHEA-COMP:9945"/>
        <dbReference type="ChEBI" id="CHEBI:15378"/>
        <dbReference type="ChEBI" id="CHEBI:64479"/>
        <dbReference type="ChEBI" id="CHEBI:78827"/>
        <dbReference type="ChEBI" id="CHEBI:137740"/>
        <dbReference type="ChEBI" id="CHEBI:137748"/>
        <dbReference type="EC" id="2.3.1.191"/>
    </reaction>
</comment>
<keyword evidence="1 7" id="KW-0444">Lipid biosynthesis</keyword>
<comment type="pathway">
    <text evidence="7">Bacterial outer membrane biogenesis; LPS lipid A biosynthesis.</text>
</comment>
<reference evidence="9 10" key="1">
    <citation type="submission" date="2024-03" db="EMBL/GenBank/DDBJ databases">
        <title>High-quality draft genome sequence of Oceanobacter sp. wDCs-4.</title>
        <authorList>
            <person name="Dong C."/>
        </authorList>
    </citation>
    <scope>NUCLEOTIDE SEQUENCE [LARGE SCALE GENOMIC DNA]</scope>
    <source>
        <strain evidence="10">wDCs-4</strain>
    </source>
</reference>
<evidence type="ECO:0000256" key="5">
    <source>
        <dbReference type="ARBA" id="ARBA00023098"/>
    </source>
</evidence>
<evidence type="ECO:0000313" key="10">
    <source>
        <dbReference type="Proteomes" id="UP001620597"/>
    </source>
</evidence>
<dbReference type="CDD" id="cd03352">
    <property type="entry name" value="LbH_LpxD"/>
    <property type="match status" value="1"/>
</dbReference>
<gene>
    <name evidence="7 9" type="primary">lpxD</name>
    <name evidence="9" type="ORF">WG929_01655</name>
</gene>
<keyword evidence="2 7" id="KW-0441">Lipid A biosynthesis</keyword>
<dbReference type="Pfam" id="PF00132">
    <property type="entry name" value="Hexapep"/>
    <property type="match status" value="1"/>
</dbReference>
<keyword evidence="10" id="KW-1185">Reference proteome</keyword>
<feature type="domain" description="UDP-3-O-[3-hydroxymyristoyl] glucosamine N-acyltransferase non-repeat region" evidence="8">
    <location>
        <begin position="23"/>
        <end position="88"/>
    </location>
</feature>
<dbReference type="Pfam" id="PF14602">
    <property type="entry name" value="Hexapep_2"/>
    <property type="match status" value="1"/>
</dbReference>
<dbReference type="SUPFAM" id="SSF51161">
    <property type="entry name" value="Trimeric LpxA-like enzymes"/>
    <property type="match status" value="1"/>
</dbReference>
<dbReference type="Gene3D" id="1.20.5.170">
    <property type="match status" value="1"/>
</dbReference>
<dbReference type="NCBIfam" id="TIGR01853">
    <property type="entry name" value="lipid_A_lpxD"/>
    <property type="match status" value="1"/>
</dbReference>
<evidence type="ECO:0000256" key="4">
    <source>
        <dbReference type="ARBA" id="ARBA00022737"/>
    </source>
</evidence>
<dbReference type="Gene3D" id="2.160.10.10">
    <property type="entry name" value="Hexapeptide repeat proteins"/>
    <property type="match status" value="1"/>
</dbReference>
<feature type="active site" description="Proton acceptor" evidence="7">
    <location>
        <position position="238"/>
    </location>
</feature>
<dbReference type="RefSeq" id="WP_416204624.1">
    <property type="nucleotide sequence ID" value="NZ_JBBKTX010000002.1"/>
</dbReference>
<dbReference type="HAMAP" id="MF_00523">
    <property type="entry name" value="LpxD"/>
    <property type="match status" value="1"/>
</dbReference>
<dbReference type="PANTHER" id="PTHR43378">
    <property type="entry name" value="UDP-3-O-ACYLGLUCOSAMINE N-ACYLTRANSFERASE"/>
    <property type="match status" value="1"/>
</dbReference>
<dbReference type="EC" id="2.3.1.191" evidence="7"/>
<comment type="caution">
    <text evidence="9">The sequence shown here is derived from an EMBL/GenBank/DDBJ whole genome shotgun (WGS) entry which is preliminary data.</text>
</comment>
<accession>A0ABW8NDT7</accession>
<keyword evidence="5 7" id="KW-0443">Lipid metabolism</keyword>
<sequence>MELSLSELASHLGAEVRGDGSTRIGGVAPLSSAGANDVTFIADPAYRKQLGTTLAAAVIVSPALVDDVSGAALVVDDAYLAFAKTTQLFDNRPCSPVGVHPRAIVEDGVVLGDGVTIGPGAVVGRNSRIGAGTEIGAGCVIGSDCIIGDDCLLNANVTLYYGISIGDRVRVQSGAVIGSDGFGFAPNKGKWERIAQLGSVRIGNNVEIGANTCIDRGALEDTVIEDDVILDNLIQIAHNVYVGQGSAMAGCVGIAGSTRIGKGCTLAGGVGLAGHLTLADGVHVMGMTLITNSIDEPGAYASGTSHMPAKQWRRSAARFKQLDSIAKRLQKLEKIQEGKA</sequence>
<evidence type="ECO:0000256" key="3">
    <source>
        <dbReference type="ARBA" id="ARBA00022679"/>
    </source>
</evidence>
<dbReference type="InterPro" id="IPR001451">
    <property type="entry name" value="Hexapep"/>
</dbReference>
<dbReference type="PANTHER" id="PTHR43378:SF2">
    <property type="entry name" value="UDP-3-O-ACYLGLUCOSAMINE N-ACYLTRANSFERASE 1, MITOCHONDRIAL-RELATED"/>
    <property type="match status" value="1"/>
</dbReference>
<evidence type="ECO:0000256" key="1">
    <source>
        <dbReference type="ARBA" id="ARBA00022516"/>
    </source>
</evidence>
<dbReference type="Proteomes" id="UP001620597">
    <property type="component" value="Unassembled WGS sequence"/>
</dbReference>